<name>A0AAV3RR75_LITER</name>
<evidence type="ECO:0000313" key="2">
    <source>
        <dbReference type="EMBL" id="GAA0177931.1"/>
    </source>
</evidence>
<keyword evidence="3" id="KW-1185">Reference proteome</keyword>
<dbReference type="PANTHER" id="PTHR48475:SF1">
    <property type="entry name" value="RNASE H TYPE-1 DOMAIN-CONTAINING PROTEIN"/>
    <property type="match status" value="1"/>
</dbReference>
<accession>A0AAV3RR75</accession>
<dbReference type="PANTHER" id="PTHR48475">
    <property type="entry name" value="RIBONUCLEASE H"/>
    <property type="match status" value="1"/>
</dbReference>
<dbReference type="Pfam" id="PF13456">
    <property type="entry name" value="RVT_3"/>
    <property type="match status" value="1"/>
</dbReference>
<dbReference type="InterPro" id="IPR002156">
    <property type="entry name" value="RNaseH_domain"/>
</dbReference>
<feature type="domain" description="RNase H type-1" evidence="1">
    <location>
        <begin position="17"/>
        <end position="123"/>
    </location>
</feature>
<organism evidence="2 3">
    <name type="scientific">Lithospermum erythrorhizon</name>
    <name type="common">Purple gromwell</name>
    <name type="synonym">Lithospermum officinale var. erythrorhizon</name>
    <dbReference type="NCBI Taxonomy" id="34254"/>
    <lineage>
        <taxon>Eukaryota</taxon>
        <taxon>Viridiplantae</taxon>
        <taxon>Streptophyta</taxon>
        <taxon>Embryophyta</taxon>
        <taxon>Tracheophyta</taxon>
        <taxon>Spermatophyta</taxon>
        <taxon>Magnoliopsida</taxon>
        <taxon>eudicotyledons</taxon>
        <taxon>Gunneridae</taxon>
        <taxon>Pentapetalae</taxon>
        <taxon>asterids</taxon>
        <taxon>lamiids</taxon>
        <taxon>Boraginales</taxon>
        <taxon>Boraginaceae</taxon>
        <taxon>Boraginoideae</taxon>
        <taxon>Lithospermeae</taxon>
        <taxon>Lithospermum</taxon>
    </lineage>
</organism>
<dbReference type="GO" id="GO:0004523">
    <property type="term" value="F:RNA-DNA hybrid ribonuclease activity"/>
    <property type="evidence" value="ECO:0007669"/>
    <property type="project" value="InterPro"/>
</dbReference>
<sequence>MPLWKMYFNGGAHKGSVGSRVIFVTPQQDLLPYSFSLRQNCSNNVAEYQALILGLEATTELDIHQLEVYGNLQLVINQLLGDYEVRKLELIRDHGYAKRLLQSMDLISIKNVPRRMNKQAHTVTGLT</sequence>
<reference evidence="2 3" key="1">
    <citation type="submission" date="2024-01" db="EMBL/GenBank/DDBJ databases">
        <title>The complete chloroplast genome sequence of Lithospermum erythrorhizon: insights into the phylogenetic relationship among Boraginaceae species and the maternal lineages of purple gromwells.</title>
        <authorList>
            <person name="Okada T."/>
            <person name="Watanabe K."/>
        </authorList>
    </citation>
    <scope>NUCLEOTIDE SEQUENCE [LARGE SCALE GENOMIC DNA]</scope>
</reference>
<evidence type="ECO:0000313" key="3">
    <source>
        <dbReference type="Proteomes" id="UP001454036"/>
    </source>
</evidence>
<dbReference type="Gene3D" id="3.30.420.10">
    <property type="entry name" value="Ribonuclease H-like superfamily/Ribonuclease H"/>
    <property type="match status" value="1"/>
</dbReference>
<dbReference type="EMBL" id="BAABME010010367">
    <property type="protein sequence ID" value="GAA0177931.1"/>
    <property type="molecule type" value="Genomic_DNA"/>
</dbReference>
<protein>
    <recommendedName>
        <fullName evidence="1">RNase H type-1 domain-containing protein</fullName>
    </recommendedName>
</protein>
<dbReference type="GO" id="GO:0003676">
    <property type="term" value="F:nucleic acid binding"/>
    <property type="evidence" value="ECO:0007669"/>
    <property type="project" value="InterPro"/>
</dbReference>
<dbReference type="AlphaFoldDB" id="A0AAV3RR75"/>
<proteinExistence type="predicted"/>
<gene>
    <name evidence="2" type="ORF">LIER_29768</name>
</gene>
<dbReference type="Proteomes" id="UP001454036">
    <property type="component" value="Unassembled WGS sequence"/>
</dbReference>
<evidence type="ECO:0000259" key="1">
    <source>
        <dbReference type="Pfam" id="PF13456"/>
    </source>
</evidence>
<dbReference type="SUPFAM" id="SSF53098">
    <property type="entry name" value="Ribonuclease H-like"/>
    <property type="match status" value="1"/>
</dbReference>
<comment type="caution">
    <text evidence="2">The sequence shown here is derived from an EMBL/GenBank/DDBJ whole genome shotgun (WGS) entry which is preliminary data.</text>
</comment>
<dbReference type="CDD" id="cd09279">
    <property type="entry name" value="RNase_HI_like"/>
    <property type="match status" value="1"/>
</dbReference>
<dbReference type="InterPro" id="IPR036397">
    <property type="entry name" value="RNaseH_sf"/>
</dbReference>
<dbReference type="InterPro" id="IPR012337">
    <property type="entry name" value="RNaseH-like_sf"/>
</dbReference>